<feature type="domain" description="CUB" evidence="7">
    <location>
        <begin position="494"/>
        <end position="611"/>
    </location>
</feature>
<dbReference type="RefSeq" id="XP_022316206.1">
    <property type="nucleotide sequence ID" value="XM_022460498.1"/>
</dbReference>
<feature type="domain" description="CUB" evidence="7">
    <location>
        <begin position="366"/>
        <end position="481"/>
    </location>
</feature>
<dbReference type="Pfam" id="PF00089">
    <property type="entry name" value="Trypsin"/>
    <property type="match status" value="1"/>
</dbReference>
<dbReference type="CDD" id="cd00190">
    <property type="entry name" value="Tryp_SPc"/>
    <property type="match status" value="1"/>
</dbReference>
<dbReference type="SMART" id="SM00042">
    <property type="entry name" value="CUB"/>
    <property type="match status" value="4"/>
</dbReference>
<dbReference type="FunFam" id="2.60.120.290:FF:000005">
    <property type="entry name" value="Procollagen C-endopeptidase enhancer 1"/>
    <property type="match status" value="4"/>
</dbReference>
<dbReference type="Pfam" id="PF00431">
    <property type="entry name" value="CUB"/>
    <property type="match status" value="4"/>
</dbReference>
<feature type="disulfide bond" evidence="5">
    <location>
        <begin position="624"/>
        <end position="642"/>
    </location>
</feature>
<evidence type="ECO:0000259" key="8">
    <source>
        <dbReference type="PROSITE" id="PS50240"/>
    </source>
</evidence>
<dbReference type="InterPro" id="IPR033116">
    <property type="entry name" value="TRYPSIN_SER"/>
</dbReference>
<dbReference type="PANTHER" id="PTHR24252:SF7">
    <property type="entry name" value="HYALIN"/>
    <property type="match status" value="1"/>
</dbReference>
<dbReference type="InterPro" id="IPR043504">
    <property type="entry name" value="Peptidase_S1_PA_chymotrypsin"/>
</dbReference>
<keyword evidence="9" id="KW-1185">Reference proteome</keyword>
<feature type="disulfide bond" evidence="5">
    <location>
        <begin position="617"/>
        <end position="629"/>
    </location>
</feature>
<dbReference type="PROSITE" id="PS00135">
    <property type="entry name" value="TRYPSIN_SER"/>
    <property type="match status" value="1"/>
</dbReference>
<dbReference type="GeneID" id="111119920"/>
<reference evidence="10" key="1">
    <citation type="submission" date="2025-08" db="UniProtKB">
        <authorList>
            <consortium name="RefSeq"/>
        </authorList>
    </citation>
    <scope>IDENTIFICATION</scope>
    <source>
        <tissue evidence="10">Whole sample</tissue>
    </source>
</reference>
<dbReference type="PROSITE" id="PS01180">
    <property type="entry name" value="CUB"/>
    <property type="match status" value="4"/>
</dbReference>
<dbReference type="InterPro" id="IPR035914">
    <property type="entry name" value="Sperma_CUB_dom_sf"/>
</dbReference>
<dbReference type="PROSITE" id="PS01209">
    <property type="entry name" value="LDLRA_1"/>
    <property type="match status" value="3"/>
</dbReference>
<feature type="signal peptide" evidence="6">
    <location>
        <begin position="1"/>
        <end position="17"/>
    </location>
</feature>
<evidence type="ECO:0000259" key="7">
    <source>
        <dbReference type="PROSITE" id="PS01180"/>
    </source>
</evidence>
<dbReference type="SUPFAM" id="SSF57424">
    <property type="entry name" value="LDL receptor-like module"/>
    <property type="match status" value="3"/>
</dbReference>
<protein>
    <submittedName>
        <fullName evidence="10">Suppressor of tumorigenicity 14 protein homolog</fullName>
    </submittedName>
</protein>
<dbReference type="Gene3D" id="4.10.400.10">
    <property type="entry name" value="Low-density Lipoprotein Receptor"/>
    <property type="match status" value="3"/>
</dbReference>
<dbReference type="InterPro" id="IPR009003">
    <property type="entry name" value="Peptidase_S1_PA"/>
</dbReference>
<accession>A0A8B8CP78</accession>
<evidence type="ECO:0000256" key="1">
    <source>
        <dbReference type="ARBA" id="ARBA00022670"/>
    </source>
</evidence>
<dbReference type="OrthoDB" id="10012881at2759"/>
<dbReference type="SMART" id="SM00192">
    <property type="entry name" value="LDLa"/>
    <property type="match status" value="3"/>
</dbReference>
<dbReference type="CDD" id="cd00041">
    <property type="entry name" value="CUB"/>
    <property type="match status" value="4"/>
</dbReference>
<dbReference type="InterPro" id="IPR001254">
    <property type="entry name" value="Trypsin_dom"/>
</dbReference>
<keyword evidence="6" id="KW-0732">Signal</keyword>
<feature type="chain" id="PRO_5034924202" evidence="6">
    <location>
        <begin position="18"/>
        <end position="904"/>
    </location>
</feature>
<dbReference type="PANTHER" id="PTHR24252">
    <property type="entry name" value="ACROSIN-RELATED"/>
    <property type="match status" value="1"/>
</dbReference>
<feature type="domain" description="CUB" evidence="7">
    <location>
        <begin position="24"/>
        <end position="140"/>
    </location>
</feature>
<evidence type="ECO:0000256" key="4">
    <source>
        <dbReference type="ARBA" id="ARBA00023157"/>
    </source>
</evidence>
<dbReference type="SUPFAM" id="SSF50494">
    <property type="entry name" value="Trypsin-like serine proteases"/>
    <property type="match status" value="1"/>
</dbReference>
<dbReference type="GO" id="GO:0004252">
    <property type="term" value="F:serine-type endopeptidase activity"/>
    <property type="evidence" value="ECO:0007669"/>
    <property type="project" value="InterPro"/>
</dbReference>
<dbReference type="AlphaFoldDB" id="A0A8B8CP78"/>
<keyword evidence="2" id="KW-0378">Hydrolase</keyword>
<evidence type="ECO:0000313" key="10">
    <source>
        <dbReference type="RefSeq" id="XP_022316206.1"/>
    </source>
</evidence>
<dbReference type="InterPro" id="IPR000859">
    <property type="entry name" value="CUB_dom"/>
</dbReference>
<dbReference type="PROSITE" id="PS50240">
    <property type="entry name" value="TRYPSIN_DOM"/>
    <property type="match status" value="1"/>
</dbReference>
<evidence type="ECO:0000256" key="5">
    <source>
        <dbReference type="PROSITE-ProRule" id="PRU00124"/>
    </source>
</evidence>
<feature type="disulfide bond" evidence="5">
    <location>
        <begin position="208"/>
        <end position="223"/>
    </location>
</feature>
<organism evidence="9 10">
    <name type="scientific">Crassostrea virginica</name>
    <name type="common">Eastern oyster</name>
    <dbReference type="NCBI Taxonomy" id="6565"/>
    <lineage>
        <taxon>Eukaryota</taxon>
        <taxon>Metazoa</taxon>
        <taxon>Spiralia</taxon>
        <taxon>Lophotrochozoa</taxon>
        <taxon>Mollusca</taxon>
        <taxon>Bivalvia</taxon>
        <taxon>Autobranchia</taxon>
        <taxon>Pteriomorphia</taxon>
        <taxon>Ostreida</taxon>
        <taxon>Ostreoidea</taxon>
        <taxon>Ostreidae</taxon>
        <taxon>Crassostrea</taxon>
    </lineage>
</organism>
<feature type="domain" description="CUB" evidence="7">
    <location>
        <begin position="232"/>
        <end position="348"/>
    </location>
</feature>
<proteinExistence type="predicted"/>
<feature type="disulfide bond" evidence="5">
    <location>
        <begin position="146"/>
        <end position="158"/>
    </location>
</feature>
<dbReference type="Gene3D" id="2.40.10.10">
    <property type="entry name" value="Trypsin-like serine proteases"/>
    <property type="match status" value="1"/>
</dbReference>
<dbReference type="SUPFAM" id="SSF49854">
    <property type="entry name" value="Spermadhesin, CUB domain"/>
    <property type="match status" value="4"/>
</dbReference>
<dbReference type="GO" id="GO:0006508">
    <property type="term" value="P:proteolysis"/>
    <property type="evidence" value="ECO:0007669"/>
    <property type="project" value="UniProtKB-KW"/>
</dbReference>
<dbReference type="PROSITE" id="PS50068">
    <property type="entry name" value="LDLRA_2"/>
    <property type="match status" value="3"/>
</dbReference>
<evidence type="ECO:0000313" key="9">
    <source>
        <dbReference type="Proteomes" id="UP000694844"/>
    </source>
</evidence>
<feature type="disulfide bond" evidence="5">
    <location>
        <begin position="153"/>
        <end position="171"/>
    </location>
</feature>
<evidence type="ECO:0000256" key="2">
    <source>
        <dbReference type="ARBA" id="ARBA00022801"/>
    </source>
</evidence>
<keyword evidence="4 5" id="KW-1015">Disulfide bond</keyword>
<keyword evidence="3" id="KW-0720">Serine protease</keyword>
<dbReference type="FunFam" id="2.40.10.10:FF:000003">
    <property type="entry name" value="Transmembrane serine protease 3"/>
    <property type="match status" value="1"/>
</dbReference>
<evidence type="ECO:0000256" key="6">
    <source>
        <dbReference type="SAM" id="SignalP"/>
    </source>
</evidence>
<dbReference type="InterPro" id="IPR036055">
    <property type="entry name" value="LDL_receptor-like_sf"/>
</dbReference>
<keyword evidence="1" id="KW-0645">Protease</keyword>
<dbReference type="PRINTS" id="PR00261">
    <property type="entry name" value="LDLRECEPTOR"/>
</dbReference>
<dbReference type="GO" id="GO:0009566">
    <property type="term" value="P:fertilization"/>
    <property type="evidence" value="ECO:0007669"/>
    <property type="project" value="UniProtKB-ARBA"/>
</dbReference>
<dbReference type="SMART" id="SM00020">
    <property type="entry name" value="Tryp_SPc"/>
    <property type="match status" value="1"/>
</dbReference>
<dbReference type="InterPro" id="IPR002172">
    <property type="entry name" value="LDrepeatLR_classA_rpt"/>
</dbReference>
<dbReference type="Pfam" id="PF00057">
    <property type="entry name" value="Ldl_recept_a"/>
    <property type="match status" value="3"/>
</dbReference>
<comment type="caution">
    <text evidence="5">Lacks conserved residue(s) required for the propagation of feature annotation.</text>
</comment>
<sequence>MLFITLISLIISDVAFADSGHSGCGGPSYLNRHTGEITSHAHFNNHNHYSRNSNCHWRIRATAGHVIRLSSIHFDVEPDANCDYDYLNIYDGNSNSAKLIGKFCGGNDVEVVSSDRNLYLEFHSDDSNEFTGFRFKYSFQQASAGCGHSFFMCNNHRCVPRSYLCDQEDDCGDNSDEVANCKTTPNNCYENEYSCTADQKCISKTWLCDGESDCVGGDDEAGCGLQAGISGCGSSSIQNGTSGVISSMNFPNEYKNDSKCHWDINVPPGKYIQLEFDKNFEVEPAEIAVCEYDRVTVYSGSGGRHFVGEYCGYQAPDPVIIPGSHGIVRFETDSAESLTGFQIRWSAVDADPNYVNPTVSPGPFGCDKDIYYTAPGTIETPGFDPSGHYRDNTTCVWRIFGPEGYILKLHFNEFGTEMSHQCKYDSLKIYDGPSVSDGLIATICGNRLPHEEWSKTNNMMVVFTSDKVYHDIGFRAVFTAVKPNDHQVTDIAACTGTPSVFGGTSGTILSDLYDGVTEYPNNLNCQWKIDAPVGKVITLWFNAFEAESTENCDYDYLSVYDGKNSYGRLMDKLCGMVYPEKLTSETNHMFLQFVSDESSGGFGFNLTYTIGNPLPTCSDTEFRCRDTRCIAYSKVCNGHDDCGDGSDELVCGNDGTCGRPAIKPIESNTRIVGGREAIPNSWPWQISMKQYGRHSCGGSIIHPQWVATASHCVEDNRNTDHLTIEAGKHHESKDDPHQQIRRVTKILMHEDYDSDLIDNDITLFKLDQPFVLNDYVSTVCLPSVFVADGANCIVTGWGDTKNTSSAGLLKQAVLPVVNVDKCNSTDYLDGDATDNMICAGYDKGGIDSCQGDSGGPFVCKSGTKWDLQGIVSWGNGCAEEKSPGAYTKVMNYVQWIQEMIASHP</sequence>
<name>A0A8B8CP78_CRAVI</name>
<feature type="disulfide bond" evidence="5">
    <location>
        <begin position="636"/>
        <end position="651"/>
    </location>
</feature>
<dbReference type="CDD" id="cd00112">
    <property type="entry name" value="LDLa"/>
    <property type="match status" value="3"/>
</dbReference>
<dbReference type="InterPro" id="IPR023415">
    <property type="entry name" value="LDLR_class-A_CS"/>
</dbReference>
<dbReference type="KEGG" id="cvn:111119920"/>
<evidence type="ECO:0000256" key="3">
    <source>
        <dbReference type="ARBA" id="ARBA00022825"/>
    </source>
</evidence>
<dbReference type="Proteomes" id="UP000694844">
    <property type="component" value="Chromosome 2"/>
</dbReference>
<dbReference type="Gene3D" id="2.60.120.290">
    <property type="entry name" value="Spermadhesin, CUB domain"/>
    <property type="match status" value="4"/>
</dbReference>
<gene>
    <name evidence="10" type="primary">LOC111119920</name>
</gene>
<feature type="domain" description="Peptidase S1" evidence="8">
    <location>
        <begin position="671"/>
        <end position="901"/>
    </location>
</feature>